<accession>A0A0E3LL50</accession>
<feature type="region of interest" description="Disordered" evidence="1">
    <location>
        <begin position="1"/>
        <end position="21"/>
    </location>
</feature>
<evidence type="ECO:0000259" key="2">
    <source>
        <dbReference type="PROSITE" id="PS50234"/>
    </source>
</evidence>
<evidence type="ECO:0000256" key="1">
    <source>
        <dbReference type="SAM" id="MobiDB-lite"/>
    </source>
</evidence>
<sequence length="562" mass="63830">MEGSEDFSNSPGAASYGTHSFSENKASGNKGLQDLLLLHNQTATVLERDLRSTIAFPRTIPRPMREKIAEIITLEILFGQPYEIKDPERFIETFGAFYPILLTLRNSKPWPKLRKIAKKSRGAGIAGLKILLPLIYKILERFSESTSISGTEYLKDLDTEMDEILRQFEEILKETLLMWGNSGYAELPGRNFQKMKNFGESALVDAILAFMQKGGYQEFLEKVMEGLYRRMNEFVTEMEENLELFDTLTLLFPQRNWSYSVKELKKEPFYVQLKMLKNYSTFFEKSPDLKKIMDFIGRREFDPPSDRIRLSPFGKDRIQTVRFSDSINNLLPMEAAKLLNPSLKKKFYADMLEGKLLSYQFLGKHYTGPPRIKPRGPMIVLVDTSGSMHGAPQTLAKSAVLAMAKLMLSQQRDMKVILFASTSQHLEIELSSRKKMSEKFLNFLLYTFGGGTDFNTALASGLKSLKEKDFQGADLLFITDGKSEVSDELVLARWEEAKKKYNAKVYSLIVGSSGAGGLSEISDYIYFVEMEMDSEGSSGFVRLIEFTEEKNMNAIDSNKAGN</sequence>
<dbReference type="PATRIC" id="fig|1434109.4.peg.1764"/>
<dbReference type="InterPro" id="IPR036465">
    <property type="entry name" value="vWFA_dom_sf"/>
</dbReference>
<dbReference type="KEGG" id="mbw:MSBRW_1403"/>
<dbReference type="PANTHER" id="PTHR36846:SF1">
    <property type="entry name" value="PROTEIN VIAA"/>
    <property type="match status" value="1"/>
</dbReference>
<organism evidence="3 4">
    <name type="scientific">Methanosarcina barkeri str. Wiesmoor</name>
    <dbReference type="NCBI Taxonomy" id="1434109"/>
    <lineage>
        <taxon>Archaea</taxon>
        <taxon>Methanobacteriati</taxon>
        <taxon>Methanobacteriota</taxon>
        <taxon>Stenosarchaea group</taxon>
        <taxon>Methanomicrobia</taxon>
        <taxon>Methanosarcinales</taxon>
        <taxon>Methanosarcinaceae</taxon>
        <taxon>Methanosarcina</taxon>
    </lineage>
</organism>
<dbReference type="RefSeq" id="WP_011308246.1">
    <property type="nucleotide sequence ID" value="NZ_CP009526.1"/>
</dbReference>
<dbReference type="PANTHER" id="PTHR36846">
    <property type="entry name" value="PROTEIN VIAA"/>
    <property type="match status" value="1"/>
</dbReference>
<dbReference type="GeneID" id="24822880"/>
<dbReference type="EMBL" id="CP009526">
    <property type="protein sequence ID" value="AKB50656.1"/>
    <property type="molecule type" value="Genomic_DNA"/>
</dbReference>
<dbReference type="InterPro" id="IPR002035">
    <property type="entry name" value="VWF_A"/>
</dbReference>
<gene>
    <name evidence="3" type="ORF">MSBRW_1403</name>
</gene>
<dbReference type="Gene3D" id="3.40.50.410">
    <property type="entry name" value="von Willebrand factor, type A domain"/>
    <property type="match status" value="1"/>
</dbReference>
<dbReference type="Proteomes" id="UP000033038">
    <property type="component" value="Chromosome"/>
</dbReference>
<name>A0A0E3LL50_METBA</name>
<dbReference type="Pfam" id="PF13519">
    <property type="entry name" value="VWA_2"/>
    <property type="match status" value="1"/>
</dbReference>
<evidence type="ECO:0000313" key="3">
    <source>
        <dbReference type="EMBL" id="AKB50656.1"/>
    </source>
</evidence>
<dbReference type="SUPFAM" id="SSF53300">
    <property type="entry name" value="vWA-like"/>
    <property type="match status" value="1"/>
</dbReference>
<protein>
    <recommendedName>
        <fullName evidence="2">VWFA domain-containing protein</fullName>
    </recommendedName>
</protein>
<dbReference type="AlphaFoldDB" id="A0A0E3LL50"/>
<dbReference type="GO" id="GO:0005829">
    <property type="term" value="C:cytosol"/>
    <property type="evidence" value="ECO:0007669"/>
    <property type="project" value="TreeGrafter"/>
</dbReference>
<feature type="domain" description="VWFA" evidence="2">
    <location>
        <begin position="377"/>
        <end position="521"/>
    </location>
</feature>
<dbReference type="SMART" id="SM00327">
    <property type="entry name" value="VWA"/>
    <property type="match status" value="1"/>
</dbReference>
<dbReference type="HOGENOM" id="CLU_520346_0_0_2"/>
<reference evidence="3 4" key="1">
    <citation type="submission" date="2014-07" db="EMBL/GenBank/DDBJ databases">
        <title>Methanogenic archaea and the global carbon cycle.</title>
        <authorList>
            <person name="Henriksen J.R."/>
            <person name="Luke J."/>
            <person name="Reinhart S."/>
            <person name="Benedict M.N."/>
            <person name="Youngblut N.D."/>
            <person name="Metcalf M.E."/>
            <person name="Whitaker R.J."/>
            <person name="Metcalf W.W."/>
        </authorList>
    </citation>
    <scope>NUCLEOTIDE SEQUENCE [LARGE SCALE GENOMIC DNA]</scope>
    <source>
        <strain evidence="3 4">Wiesmoor</strain>
    </source>
</reference>
<evidence type="ECO:0000313" key="4">
    <source>
        <dbReference type="Proteomes" id="UP000033038"/>
    </source>
</evidence>
<dbReference type="PROSITE" id="PS50234">
    <property type="entry name" value="VWFA"/>
    <property type="match status" value="1"/>
</dbReference>
<dbReference type="CDD" id="cd01462">
    <property type="entry name" value="VWA_YIEM_type"/>
    <property type="match status" value="1"/>
</dbReference>
<proteinExistence type="predicted"/>